<evidence type="ECO:0000313" key="1">
    <source>
        <dbReference type="EMBL" id="RHC27489.1"/>
    </source>
</evidence>
<sequence length="76" mass="8810">MGTTLLTAAKAKEITKNHNNLDDLLERIFYTAFKGESSFIVFEELSVDIISKLEELGYKVENRTKDLYPTFVISWY</sequence>
<dbReference type="RefSeq" id="WP_117899690.1">
    <property type="nucleotide sequence ID" value="NZ_JABFHV010000038.1"/>
</dbReference>
<gene>
    <name evidence="1" type="ORF">DW853_13200</name>
</gene>
<evidence type="ECO:0000313" key="2">
    <source>
        <dbReference type="Proteomes" id="UP000285305"/>
    </source>
</evidence>
<dbReference type="EMBL" id="QSHQ01000030">
    <property type="protein sequence ID" value="RHC27489.1"/>
    <property type="molecule type" value="Genomic_DNA"/>
</dbReference>
<dbReference type="AlphaFoldDB" id="A0A413ZNY9"/>
<name>A0A413ZNY9_BACSE</name>
<comment type="caution">
    <text evidence="1">The sequence shown here is derived from an EMBL/GenBank/DDBJ whole genome shotgun (WGS) entry which is preliminary data.</text>
</comment>
<proteinExistence type="predicted"/>
<protein>
    <submittedName>
        <fullName evidence="1">Uncharacterized protein</fullName>
    </submittedName>
</protein>
<reference evidence="1 2" key="1">
    <citation type="submission" date="2018-08" db="EMBL/GenBank/DDBJ databases">
        <title>A genome reference for cultivated species of the human gut microbiota.</title>
        <authorList>
            <person name="Zou Y."/>
            <person name="Xue W."/>
            <person name="Luo G."/>
        </authorList>
    </citation>
    <scope>NUCLEOTIDE SEQUENCE [LARGE SCALE GENOMIC DNA]</scope>
    <source>
        <strain evidence="1 2">AM36-9BH</strain>
    </source>
</reference>
<organism evidence="1 2">
    <name type="scientific">Bacteroides stercoris</name>
    <dbReference type="NCBI Taxonomy" id="46506"/>
    <lineage>
        <taxon>Bacteria</taxon>
        <taxon>Pseudomonadati</taxon>
        <taxon>Bacteroidota</taxon>
        <taxon>Bacteroidia</taxon>
        <taxon>Bacteroidales</taxon>
        <taxon>Bacteroidaceae</taxon>
        <taxon>Bacteroides</taxon>
    </lineage>
</organism>
<accession>A0A413ZNY9</accession>
<dbReference type="Proteomes" id="UP000285305">
    <property type="component" value="Unassembled WGS sequence"/>
</dbReference>